<dbReference type="SUPFAM" id="SSF48726">
    <property type="entry name" value="Immunoglobulin"/>
    <property type="match status" value="1"/>
</dbReference>
<evidence type="ECO:0000256" key="3">
    <source>
        <dbReference type="ARBA" id="ARBA00023319"/>
    </source>
</evidence>
<dbReference type="PANTHER" id="PTHR11738">
    <property type="entry name" value="MHC CLASS I NK CELL RECEPTOR"/>
    <property type="match status" value="1"/>
</dbReference>
<dbReference type="Proteomes" id="UP000694393">
    <property type="component" value="Unplaced"/>
</dbReference>
<evidence type="ECO:0000313" key="6">
    <source>
        <dbReference type="Proteomes" id="UP000694393"/>
    </source>
</evidence>
<evidence type="ECO:0000259" key="4">
    <source>
        <dbReference type="SMART" id="SM00409"/>
    </source>
</evidence>
<evidence type="ECO:0000313" key="5">
    <source>
        <dbReference type="Ensembl" id="ENSPCEP00000024219.1"/>
    </source>
</evidence>
<dbReference type="FunFam" id="2.60.40.10:FF:000049">
    <property type="entry name" value="Leukocyte immunoglobulin-like receptor subfamily B member 1"/>
    <property type="match status" value="1"/>
</dbReference>
<dbReference type="Ensembl" id="ENSPCET00000025028.1">
    <property type="protein sequence ID" value="ENSPCEP00000024219.1"/>
    <property type="gene ID" value="ENSPCEG00000018313.1"/>
</dbReference>
<keyword evidence="6" id="KW-1185">Reference proteome</keyword>
<proteinExistence type="predicted"/>
<dbReference type="PANTHER" id="PTHR11738:SF186">
    <property type="entry name" value="OSTEOCLAST-ASSOCIATED IMMUNOGLOBULIN-LIKE RECEPTOR"/>
    <property type="match status" value="1"/>
</dbReference>
<dbReference type="InterPro" id="IPR003599">
    <property type="entry name" value="Ig_sub"/>
</dbReference>
<organism evidence="5 6">
    <name type="scientific">Pelusios castaneus</name>
    <name type="common">West African mud turtle</name>
    <dbReference type="NCBI Taxonomy" id="367368"/>
    <lineage>
        <taxon>Eukaryota</taxon>
        <taxon>Metazoa</taxon>
        <taxon>Chordata</taxon>
        <taxon>Craniata</taxon>
        <taxon>Vertebrata</taxon>
        <taxon>Euteleostomi</taxon>
        <taxon>Archelosauria</taxon>
        <taxon>Testudinata</taxon>
        <taxon>Testudines</taxon>
        <taxon>Pleurodira</taxon>
        <taxon>Pelomedusidae</taxon>
        <taxon>Pelusios</taxon>
    </lineage>
</organism>
<protein>
    <recommendedName>
        <fullName evidence="4">Immunoglobulin domain-containing protein</fullName>
    </recommendedName>
</protein>
<dbReference type="InterPro" id="IPR050412">
    <property type="entry name" value="Ig-like_Receptors_ImmuneReg"/>
</dbReference>
<evidence type="ECO:0000256" key="1">
    <source>
        <dbReference type="ARBA" id="ARBA00022729"/>
    </source>
</evidence>
<dbReference type="GO" id="GO:0002764">
    <property type="term" value="P:immune response-regulating signaling pathway"/>
    <property type="evidence" value="ECO:0007669"/>
    <property type="project" value="TreeGrafter"/>
</dbReference>
<name>A0A8C8SQR0_9SAUR</name>
<dbReference type="Gene3D" id="2.60.40.10">
    <property type="entry name" value="Immunoglobulins"/>
    <property type="match status" value="1"/>
</dbReference>
<evidence type="ECO:0000256" key="2">
    <source>
        <dbReference type="ARBA" id="ARBA00023157"/>
    </source>
</evidence>
<dbReference type="AlphaFoldDB" id="A0A8C8SQR0"/>
<dbReference type="InterPro" id="IPR013783">
    <property type="entry name" value="Ig-like_fold"/>
</dbReference>
<keyword evidence="1" id="KW-0732">Signal</keyword>
<reference evidence="5" key="1">
    <citation type="submission" date="2025-08" db="UniProtKB">
        <authorList>
            <consortium name="Ensembl"/>
        </authorList>
    </citation>
    <scope>IDENTIFICATION</scope>
</reference>
<keyword evidence="2" id="KW-1015">Disulfide bond</keyword>
<dbReference type="SMART" id="SM00409">
    <property type="entry name" value="IG"/>
    <property type="match status" value="1"/>
</dbReference>
<dbReference type="InterPro" id="IPR036179">
    <property type="entry name" value="Ig-like_dom_sf"/>
</dbReference>
<feature type="domain" description="Immunoglobulin" evidence="4">
    <location>
        <begin position="19"/>
        <end position="102"/>
    </location>
</feature>
<keyword evidence="3" id="KW-0393">Immunoglobulin domain</keyword>
<sequence>KLVRKRGMVAQNHEPSILPVHGVITLGQAVTIRCQCRCRGRRLLLYKDGIRVRELDADEDRSKFPITNVRREDGGVYMCRSRSRLEPPDWSDPSDSMWIIVVGERALALGQGFFFTVCAAPSPSNSQPVPLDSTPLPQPGIEARRDIPLDLSSLLYPLAQHSCKALSQADMPWEAVRPSG</sequence>
<accession>A0A8C8SQR0</accession>
<reference evidence="5" key="2">
    <citation type="submission" date="2025-09" db="UniProtKB">
        <authorList>
            <consortium name="Ensembl"/>
        </authorList>
    </citation>
    <scope>IDENTIFICATION</scope>
</reference>